<keyword evidence="2" id="KW-1185">Reference proteome</keyword>
<evidence type="ECO:0000313" key="2">
    <source>
        <dbReference type="Proteomes" id="UP001161247"/>
    </source>
</evidence>
<organism evidence="1 2">
    <name type="scientific">Oldenlandia corymbosa var. corymbosa</name>
    <dbReference type="NCBI Taxonomy" id="529605"/>
    <lineage>
        <taxon>Eukaryota</taxon>
        <taxon>Viridiplantae</taxon>
        <taxon>Streptophyta</taxon>
        <taxon>Embryophyta</taxon>
        <taxon>Tracheophyta</taxon>
        <taxon>Spermatophyta</taxon>
        <taxon>Magnoliopsida</taxon>
        <taxon>eudicotyledons</taxon>
        <taxon>Gunneridae</taxon>
        <taxon>Pentapetalae</taxon>
        <taxon>asterids</taxon>
        <taxon>lamiids</taxon>
        <taxon>Gentianales</taxon>
        <taxon>Rubiaceae</taxon>
        <taxon>Rubioideae</taxon>
        <taxon>Spermacoceae</taxon>
        <taxon>Hedyotis-Oldenlandia complex</taxon>
        <taxon>Oldenlandia</taxon>
    </lineage>
</organism>
<reference evidence="1" key="1">
    <citation type="submission" date="2023-03" db="EMBL/GenBank/DDBJ databases">
        <authorList>
            <person name="Julca I."/>
        </authorList>
    </citation>
    <scope>NUCLEOTIDE SEQUENCE</scope>
</reference>
<protein>
    <submittedName>
        <fullName evidence="1">OLC1v1018811C1</fullName>
    </submittedName>
</protein>
<dbReference type="InterPro" id="IPR032675">
    <property type="entry name" value="LRR_dom_sf"/>
</dbReference>
<name>A0AAV1ECG4_OLDCO</name>
<gene>
    <name evidence="1" type="ORF">OLC1_LOCUS23482</name>
</gene>
<evidence type="ECO:0000313" key="1">
    <source>
        <dbReference type="EMBL" id="CAI9117419.1"/>
    </source>
</evidence>
<dbReference type="InterPro" id="IPR053772">
    <property type="entry name" value="At1g61320/At1g61330-like"/>
</dbReference>
<sequence length="422" mass="49091">MVFDYKSILSELLDSDWHDETWMENRKRSDLNHIISTLQRYQEENIVVEMLKLDIEDSQFAGHINQCMELARGLIYMRHLSAVVASKGLFQRLGEKFFDLPVPVLEAESLVELHLRMFILKYHERVMWHNLERLRLDCVDFGPSMFKSVVTSCQRLRSLSLSYVKTNFVKLSHVFPHLEDLSIESCPCLETVQISSGTVRKIKLRDNYGLREAQFDVPNIVVFEYKGEVMTKLSFTAVSGRWTSRVKLHHLFNVNTSWFVRLKEFLTRLNKSVVHVDASFGDNVVCNLNEATKDRAFYEVNEEVAEFCVSISAYSALPEACALAIIDGIFYSCHPRVITTECNWHWHGITKLLHEMLVFRNQPDHSWPRRLKLGKDIELFNSKSSQSMQLDKTLEWKGFLKGLRAKNGLDLVSVSFNLEWRT</sequence>
<dbReference type="EMBL" id="OX459126">
    <property type="protein sequence ID" value="CAI9117419.1"/>
    <property type="molecule type" value="Genomic_DNA"/>
</dbReference>
<dbReference type="PANTHER" id="PTHR34145:SF28">
    <property type="entry name" value="F-BOX DOMAIN-CONTAINING PROTEIN"/>
    <property type="match status" value="1"/>
</dbReference>
<dbReference type="PANTHER" id="PTHR34145">
    <property type="entry name" value="OS02G0105600 PROTEIN"/>
    <property type="match status" value="1"/>
</dbReference>
<dbReference type="SUPFAM" id="SSF52047">
    <property type="entry name" value="RNI-like"/>
    <property type="match status" value="1"/>
</dbReference>
<dbReference type="AlphaFoldDB" id="A0AAV1ECG4"/>
<dbReference type="Proteomes" id="UP001161247">
    <property type="component" value="Chromosome 9"/>
</dbReference>
<accession>A0AAV1ECG4</accession>
<dbReference type="Gene3D" id="3.80.10.10">
    <property type="entry name" value="Ribonuclease Inhibitor"/>
    <property type="match status" value="1"/>
</dbReference>
<proteinExistence type="predicted"/>